<dbReference type="InterPro" id="IPR023186">
    <property type="entry name" value="IUNH"/>
</dbReference>
<dbReference type="Proteomes" id="UP000777784">
    <property type="component" value="Unassembled WGS sequence"/>
</dbReference>
<keyword evidence="1 6" id="KW-0378">Hydrolase</keyword>
<dbReference type="InterPro" id="IPR001910">
    <property type="entry name" value="Inosine/uridine_hydrolase_dom"/>
</dbReference>
<dbReference type="PANTHER" id="PTHR12304">
    <property type="entry name" value="INOSINE-URIDINE PREFERRING NUCLEOSIDE HYDROLASE"/>
    <property type="match status" value="1"/>
</dbReference>
<feature type="domain" description="Inosine/uridine-preferring nucleoside hydrolase" evidence="4">
    <location>
        <begin position="30"/>
        <end position="272"/>
    </location>
</feature>
<sequence length="494" mass="53964">MHLPRKFLVTICLLCAPALALAHSATKIPIIVDTDMALDDIRAIVLLSQYEGVNLLAGITSDGACAPETGAVNLRRIVSRVGWGPVPVAAGRALEGDPPPWRPLAESMGWSDLGETLETTPLTTHRDGFELLSETLARQDNVIYICLGPLSNLADLLLRDPSLAERIAVVQYYGSPPDSPEPSWNTARDLESAKRVFAAGLRIRCLQLPDDQLLRYDKDLADAVCGLGGTASDLLCAIHSSDRVQALVTDGHFRCWDEAAVLDLLFPELFAWQPAASGAGLEWHFDLALGRQRYLDLLAGDLSMKHGHRHTVNLRAFPTEPEQLRADVAAIAEETLSRHGREEWNTILLTNELHRHLGIYSILGAKMGIRARELLAGGLDDLSVVSCAGSTPPLSCLTDGLQVATGATLGRGTISVHPQESRPGATFRNGEQAVDLQIKDDVIAQIRADIQKCIDEHGALTPAYWSAVRALALRYWLEMDRARIFKEVWLKDGR</sequence>
<dbReference type="Gene3D" id="3.30.1330.130">
    <property type="match status" value="1"/>
</dbReference>
<gene>
    <name evidence="6" type="ORF">KJ970_15465</name>
</gene>
<name>A0A948W7J9_UNCEI</name>
<dbReference type="AlphaFoldDB" id="A0A948W7J9"/>
<evidence type="ECO:0000259" key="4">
    <source>
        <dbReference type="Pfam" id="PF01156"/>
    </source>
</evidence>
<dbReference type="GO" id="GO:0006152">
    <property type="term" value="P:purine nucleoside catabolic process"/>
    <property type="evidence" value="ECO:0007669"/>
    <property type="project" value="TreeGrafter"/>
</dbReference>
<dbReference type="Pfam" id="PF01156">
    <property type="entry name" value="IU_nuc_hydro"/>
    <property type="match status" value="1"/>
</dbReference>
<comment type="caution">
    <text evidence="6">The sequence shown here is derived from an EMBL/GenBank/DDBJ whole genome shotgun (WGS) entry which is preliminary data.</text>
</comment>
<dbReference type="SUPFAM" id="SSF143555">
    <property type="entry name" value="FwdE-like"/>
    <property type="match status" value="1"/>
</dbReference>
<dbReference type="Pfam" id="PF02663">
    <property type="entry name" value="FmdE"/>
    <property type="match status" value="1"/>
</dbReference>
<dbReference type="SUPFAM" id="SSF53590">
    <property type="entry name" value="Nucleoside hydrolase"/>
    <property type="match status" value="1"/>
</dbReference>
<dbReference type="InterPro" id="IPR003814">
    <property type="entry name" value="FmdEsu_dom"/>
</dbReference>
<feature type="domain" description="Formylmethanofuran dehydrogenase subunit E" evidence="5">
    <location>
        <begin position="354"/>
        <end position="445"/>
    </location>
</feature>
<proteinExistence type="predicted"/>
<protein>
    <submittedName>
        <fullName evidence="6">Nucleoside hydrolase</fullName>
    </submittedName>
</protein>
<dbReference type="GO" id="GO:0005829">
    <property type="term" value="C:cytosol"/>
    <property type="evidence" value="ECO:0007669"/>
    <property type="project" value="TreeGrafter"/>
</dbReference>
<reference evidence="6" key="1">
    <citation type="submission" date="2021-05" db="EMBL/GenBank/DDBJ databases">
        <title>Energy efficiency and biological interactions define the core microbiome of deep oligotrophic groundwater.</title>
        <authorList>
            <person name="Mehrshad M."/>
            <person name="Lopez-Fernandez M."/>
            <person name="Bell E."/>
            <person name="Bernier-Latmani R."/>
            <person name="Bertilsson S."/>
            <person name="Dopson M."/>
        </authorList>
    </citation>
    <scope>NUCLEOTIDE SEQUENCE</scope>
    <source>
        <strain evidence="6">Modern_marine.mb.64</strain>
    </source>
</reference>
<dbReference type="PANTHER" id="PTHR12304:SF46">
    <property type="entry name" value="INOSINE-ADENOSINE-GUANOSINE-NUCLEOSIDE HYDROLASE"/>
    <property type="match status" value="1"/>
</dbReference>
<feature type="signal peptide" evidence="3">
    <location>
        <begin position="1"/>
        <end position="22"/>
    </location>
</feature>
<evidence type="ECO:0000256" key="3">
    <source>
        <dbReference type="SAM" id="SignalP"/>
    </source>
</evidence>
<keyword evidence="3" id="KW-0732">Signal</keyword>
<evidence type="ECO:0000259" key="5">
    <source>
        <dbReference type="Pfam" id="PF02663"/>
    </source>
</evidence>
<evidence type="ECO:0000313" key="6">
    <source>
        <dbReference type="EMBL" id="MBU2692320.1"/>
    </source>
</evidence>
<dbReference type="InterPro" id="IPR036452">
    <property type="entry name" value="Ribo_hydro-like"/>
</dbReference>
<keyword evidence="2" id="KW-0326">Glycosidase</keyword>
<evidence type="ECO:0000313" key="7">
    <source>
        <dbReference type="Proteomes" id="UP000777784"/>
    </source>
</evidence>
<evidence type="ECO:0000256" key="2">
    <source>
        <dbReference type="ARBA" id="ARBA00023295"/>
    </source>
</evidence>
<dbReference type="EMBL" id="JAHJDP010000087">
    <property type="protein sequence ID" value="MBU2692320.1"/>
    <property type="molecule type" value="Genomic_DNA"/>
</dbReference>
<accession>A0A948W7J9</accession>
<feature type="chain" id="PRO_5037830788" evidence="3">
    <location>
        <begin position="23"/>
        <end position="494"/>
    </location>
</feature>
<evidence type="ECO:0000256" key="1">
    <source>
        <dbReference type="ARBA" id="ARBA00022801"/>
    </source>
</evidence>
<dbReference type="Gene3D" id="3.90.245.10">
    <property type="entry name" value="Ribonucleoside hydrolase-like"/>
    <property type="match status" value="1"/>
</dbReference>
<dbReference type="GO" id="GO:0008477">
    <property type="term" value="F:purine nucleosidase activity"/>
    <property type="evidence" value="ECO:0007669"/>
    <property type="project" value="TreeGrafter"/>
</dbReference>
<organism evidence="6 7">
    <name type="scientific">Eiseniibacteriota bacterium</name>
    <dbReference type="NCBI Taxonomy" id="2212470"/>
    <lineage>
        <taxon>Bacteria</taxon>
        <taxon>Candidatus Eiseniibacteriota</taxon>
    </lineage>
</organism>